<evidence type="ECO:0000313" key="2">
    <source>
        <dbReference type="EMBL" id="HDP14703.1"/>
    </source>
</evidence>
<proteinExistence type="predicted"/>
<dbReference type="InterPro" id="IPR009324">
    <property type="entry name" value="DUF981"/>
</dbReference>
<feature type="transmembrane region" description="Helical" evidence="1">
    <location>
        <begin position="14"/>
        <end position="34"/>
    </location>
</feature>
<comment type="caution">
    <text evidence="2">The sequence shown here is derived from an EMBL/GenBank/DDBJ whole genome shotgun (WGS) entry which is preliminary data.</text>
</comment>
<feature type="transmembrane region" description="Helical" evidence="1">
    <location>
        <begin position="135"/>
        <end position="154"/>
    </location>
</feature>
<feature type="transmembrane region" description="Helical" evidence="1">
    <location>
        <begin position="83"/>
        <end position="101"/>
    </location>
</feature>
<dbReference type="Pfam" id="PF06168">
    <property type="entry name" value="DUF981"/>
    <property type="match status" value="1"/>
</dbReference>
<reference evidence="2" key="1">
    <citation type="journal article" date="2020" name="mSystems">
        <title>Genome- and Community-Level Interaction Insights into Carbon Utilization and Element Cycling Functions of Hydrothermarchaeota in Hydrothermal Sediment.</title>
        <authorList>
            <person name="Zhou Z."/>
            <person name="Liu Y."/>
            <person name="Xu W."/>
            <person name="Pan J."/>
            <person name="Luo Z.H."/>
            <person name="Li M."/>
        </authorList>
    </citation>
    <scope>NUCLEOTIDE SEQUENCE [LARGE SCALE GENOMIC DNA]</scope>
    <source>
        <strain evidence="2">SpSt-116</strain>
    </source>
</reference>
<dbReference type="EMBL" id="DSAY01000053">
    <property type="protein sequence ID" value="HDP14703.1"/>
    <property type="molecule type" value="Genomic_DNA"/>
</dbReference>
<name>A0A7C1CCH6_9CREN</name>
<keyword evidence="1" id="KW-0812">Transmembrane</keyword>
<feature type="transmembrane region" description="Helical" evidence="1">
    <location>
        <begin position="46"/>
        <end position="71"/>
    </location>
</feature>
<evidence type="ECO:0000256" key="1">
    <source>
        <dbReference type="SAM" id="Phobius"/>
    </source>
</evidence>
<feature type="transmembrane region" description="Helical" evidence="1">
    <location>
        <begin position="108"/>
        <end position="129"/>
    </location>
</feature>
<feature type="transmembrane region" description="Helical" evidence="1">
    <location>
        <begin position="161"/>
        <end position="181"/>
    </location>
</feature>
<organism evidence="2">
    <name type="scientific">Thermofilum adornatum</name>
    <dbReference type="NCBI Taxonomy" id="1365176"/>
    <lineage>
        <taxon>Archaea</taxon>
        <taxon>Thermoproteota</taxon>
        <taxon>Thermoprotei</taxon>
        <taxon>Thermofilales</taxon>
        <taxon>Thermofilaceae</taxon>
        <taxon>Thermofilum</taxon>
    </lineage>
</organism>
<gene>
    <name evidence="2" type="ORF">ENN26_02855</name>
</gene>
<keyword evidence="1" id="KW-0472">Membrane</keyword>
<sequence>MPEQVLVVDPLDTWLMLLAATLFAAAAYIYFNFVKPLKELEQANRGFGVFFTGVGIYALATGVWATITWPFPGPYNIVLMDPWAIFGLASLVLGLSLLLKIDFTYTSVPFAFLGILPVVHGLAILNYRLTKTPEFTFLMYFLTGLSVLLSPIIFYKKNKTIAYIAVLFLVIAGLLALYIGANATFGHIPGWGKWSPWYGAVKVGG</sequence>
<dbReference type="AlphaFoldDB" id="A0A7C1CCH6"/>
<accession>A0A7C1CCH6</accession>
<protein>
    <submittedName>
        <fullName evidence="2">DUF981 family protein</fullName>
    </submittedName>
</protein>
<keyword evidence="1" id="KW-1133">Transmembrane helix</keyword>